<protein>
    <submittedName>
        <fullName evidence="1">Uncharacterized protein</fullName>
    </submittedName>
</protein>
<accession>A0A8K0CN81</accession>
<comment type="caution">
    <text evidence="1">The sequence shown here is derived from an EMBL/GenBank/DDBJ whole genome shotgun (WGS) entry which is preliminary data.</text>
</comment>
<organism evidence="1 2">
    <name type="scientific">Ignelater luminosus</name>
    <name type="common">Cucubano</name>
    <name type="synonym">Pyrophorus luminosus</name>
    <dbReference type="NCBI Taxonomy" id="2038154"/>
    <lineage>
        <taxon>Eukaryota</taxon>
        <taxon>Metazoa</taxon>
        <taxon>Ecdysozoa</taxon>
        <taxon>Arthropoda</taxon>
        <taxon>Hexapoda</taxon>
        <taxon>Insecta</taxon>
        <taxon>Pterygota</taxon>
        <taxon>Neoptera</taxon>
        <taxon>Endopterygota</taxon>
        <taxon>Coleoptera</taxon>
        <taxon>Polyphaga</taxon>
        <taxon>Elateriformia</taxon>
        <taxon>Elateroidea</taxon>
        <taxon>Elateridae</taxon>
        <taxon>Agrypninae</taxon>
        <taxon>Pyrophorini</taxon>
        <taxon>Ignelater</taxon>
    </lineage>
</organism>
<proteinExistence type="predicted"/>
<dbReference type="Pfam" id="PF06585">
    <property type="entry name" value="JHBP"/>
    <property type="match status" value="1"/>
</dbReference>
<dbReference type="InterPro" id="IPR038606">
    <property type="entry name" value="To_sf"/>
</dbReference>
<dbReference type="AlphaFoldDB" id="A0A8K0CN81"/>
<sequence length="75" mass="8670">MIVSLCYYVKYGIEEIGLSFFYPLVIKEFDIEPNSDALSFTAALWNFTARGLENYELQKFRSRKSNSEGLVVALY</sequence>
<gene>
    <name evidence="1" type="ORF">ILUMI_15630</name>
</gene>
<dbReference type="Gene3D" id="3.15.10.30">
    <property type="entry name" value="Haemolymph juvenile hormone binding protein"/>
    <property type="match status" value="1"/>
</dbReference>
<name>A0A8K0CN81_IGNLU</name>
<evidence type="ECO:0000313" key="2">
    <source>
        <dbReference type="Proteomes" id="UP000801492"/>
    </source>
</evidence>
<keyword evidence="2" id="KW-1185">Reference proteome</keyword>
<reference evidence="1" key="1">
    <citation type="submission" date="2019-08" db="EMBL/GenBank/DDBJ databases">
        <title>The genome of the North American firefly Photinus pyralis.</title>
        <authorList>
            <consortium name="Photinus pyralis genome working group"/>
            <person name="Fallon T.R."/>
            <person name="Sander Lower S.E."/>
            <person name="Weng J.-K."/>
        </authorList>
    </citation>
    <scope>NUCLEOTIDE SEQUENCE</scope>
    <source>
        <strain evidence="1">TRF0915ILg1</strain>
        <tissue evidence="1">Whole body</tissue>
    </source>
</reference>
<dbReference type="EMBL" id="VTPC01050381">
    <property type="protein sequence ID" value="KAF2890543.1"/>
    <property type="molecule type" value="Genomic_DNA"/>
</dbReference>
<dbReference type="InterPro" id="IPR010562">
    <property type="entry name" value="Haemolymph_juvenile_hormone-bd"/>
</dbReference>
<evidence type="ECO:0000313" key="1">
    <source>
        <dbReference type="EMBL" id="KAF2890543.1"/>
    </source>
</evidence>
<dbReference type="Proteomes" id="UP000801492">
    <property type="component" value="Unassembled WGS sequence"/>
</dbReference>
<dbReference type="OrthoDB" id="8175281at2759"/>